<sequence>MDNFRHLDNCFYGLKTLFGKVLTDTDAAATTKAHAANRVFAIRRADEQMLIFRTSI</sequence>
<dbReference type="EMBL" id="JAKWBL010000002">
    <property type="protein sequence ID" value="MCH5598632.1"/>
    <property type="molecule type" value="Genomic_DNA"/>
</dbReference>
<organism evidence="1 2">
    <name type="scientific">Niabella ginsengisoli</name>
    <dbReference type="NCBI Taxonomy" id="522298"/>
    <lineage>
        <taxon>Bacteria</taxon>
        <taxon>Pseudomonadati</taxon>
        <taxon>Bacteroidota</taxon>
        <taxon>Chitinophagia</taxon>
        <taxon>Chitinophagales</taxon>
        <taxon>Chitinophagaceae</taxon>
        <taxon>Niabella</taxon>
    </lineage>
</organism>
<dbReference type="RefSeq" id="WP_240830296.1">
    <property type="nucleotide sequence ID" value="NZ_JAKWBL010000002.1"/>
</dbReference>
<reference evidence="1 2" key="1">
    <citation type="submission" date="2022-02" db="EMBL/GenBank/DDBJ databases">
        <authorList>
            <person name="Min J."/>
        </authorList>
    </citation>
    <scope>NUCLEOTIDE SEQUENCE [LARGE SCALE GENOMIC DNA]</scope>
    <source>
        <strain evidence="1 2">GR10-1</strain>
    </source>
</reference>
<gene>
    <name evidence="1" type="ORF">MKP09_12285</name>
</gene>
<keyword evidence="2" id="KW-1185">Reference proteome</keyword>
<dbReference type="Proteomes" id="UP001202248">
    <property type="component" value="Unassembled WGS sequence"/>
</dbReference>
<evidence type="ECO:0000313" key="2">
    <source>
        <dbReference type="Proteomes" id="UP001202248"/>
    </source>
</evidence>
<proteinExistence type="predicted"/>
<comment type="caution">
    <text evidence="1">The sequence shown here is derived from an EMBL/GenBank/DDBJ whole genome shotgun (WGS) entry which is preliminary data.</text>
</comment>
<name>A0ABS9SJS6_9BACT</name>
<protein>
    <submittedName>
        <fullName evidence="1">Uncharacterized protein</fullName>
    </submittedName>
</protein>
<accession>A0ABS9SJS6</accession>
<evidence type="ECO:0000313" key="1">
    <source>
        <dbReference type="EMBL" id="MCH5598632.1"/>
    </source>
</evidence>